<dbReference type="RefSeq" id="WP_354500652.1">
    <property type="nucleotide sequence ID" value="NZ_JBEPLV010000006.1"/>
</dbReference>
<proteinExistence type="predicted"/>
<sequence>MAILKDAAYPFNGCEFEIILKEKEEEGIISTVFFRFGTSFPELKADISCLQKDLISAFLDMKNIDTITPKVFTTQDPGLSIYYTPESPRNGIDDVLFRLIFVLDAGEINQNIATETGPALCLLVTKKQINSFVQEYINEMK</sequence>
<dbReference type="EMBL" id="JBEPLV010000006">
    <property type="protein sequence ID" value="MET3548323.1"/>
    <property type="molecule type" value="Genomic_DNA"/>
</dbReference>
<protein>
    <recommendedName>
        <fullName evidence="3">DUF1795 domain-containing protein</fullName>
    </recommendedName>
</protein>
<evidence type="ECO:0000313" key="1">
    <source>
        <dbReference type="EMBL" id="MET3548323.1"/>
    </source>
</evidence>
<organism evidence="1 2">
    <name type="scientific">Paenibacillus favisporus</name>
    <dbReference type="NCBI Taxonomy" id="221028"/>
    <lineage>
        <taxon>Bacteria</taxon>
        <taxon>Bacillati</taxon>
        <taxon>Bacillota</taxon>
        <taxon>Bacilli</taxon>
        <taxon>Bacillales</taxon>
        <taxon>Paenibacillaceae</taxon>
        <taxon>Paenibacillus</taxon>
    </lineage>
</organism>
<gene>
    <name evidence="1" type="ORF">ABID47_004953</name>
</gene>
<evidence type="ECO:0008006" key="3">
    <source>
        <dbReference type="Google" id="ProtNLM"/>
    </source>
</evidence>
<comment type="caution">
    <text evidence="1">The sequence shown here is derived from an EMBL/GenBank/DDBJ whole genome shotgun (WGS) entry which is preliminary data.</text>
</comment>
<accession>A0ABV2F971</accession>
<name>A0ABV2F971_9BACL</name>
<evidence type="ECO:0000313" key="2">
    <source>
        <dbReference type="Proteomes" id="UP001549098"/>
    </source>
</evidence>
<reference evidence="1 2" key="1">
    <citation type="submission" date="2024-06" db="EMBL/GenBank/DDBJ databases">
        <title>Genomic Encyclopedia of Type Strains, Phase IV (KMG-IV): sequencing the most valuable type-strain genomes for metagenomic binning, comparative biology and taxonomic classification.</title>
        <authorList>
            <person name="Goeker M."/>
        </authorList>
    </citation>
    <scope>NUCLEOTIDE SEQUENCE [LARGE SCALE GENOMIC DNA]</scope>
    <source>
        <strain evidence="1 2">DSM 17253</strain>
    </source>
</reference>
<dbReference type="Proteomes" id="UP001549098">
    <property type="component" value="Unassembled WGS sequence"/>
</dbReference>
<keyword evidence="2" id="KW-1185">Reference proteome</keyword>